<evidence type="ECO:0000313" key="2">
    <source>
        <dbReference type="EMBL" id="RSJ67201.1"/>
    </source>
</evidence>
<name>A0A3R9K8I9_STROR</name>
<reference evidence="1" key="2">
    <citation type="submission" date="2023-07" db="EMBL/GenBank/DDBJ databases">
        <title>Whole Genome Sequencing of Colonoscopy isolates.</title>
        <authorList>
            <person name="Surve S.V."/>
            <person name="Valls R.A."/>
            <person name="Barrak K.E."/>
            <person name="Gardner T.B."/>
            <person name="O'Toole G.A."/>
        </authorList>
    </citation>
    <scope>NUCLEOTIDE SEQUENCE</scope>
    <source>
        <strain evidence="1">GP0012</strain>
    </source>
</reference>
<dbReference type="EMBL" id="RJPJ01000006">
    <property type="protein sequence ID" value="RSJ67201.1"/>
    <property type="molecule type" value="Genomic_DNA"/>
</dbReference>
<protein>
    <submittedName>
        <fullName evidence="2">Uncharacterized protein</fullName>
    </submittedName>
</protein>
<dbReference type="InterPro" id="IPR053916">
    <property type="entry name" value="DUF6978"/>
</dbReference>
<dbReference type="Proteomes" id="UP001170022">
    <property type="component" value="Unassembled WGS sequence"/>
</dbReference>
<sequence length="154" mass="18204">MNYSNLDDAQVQEIINRLKHPKNQLTFDQIYNTISAMFGKIEVDETIIDDDDIQYILHIFRGRLNNERFSIHLRLKDFHDHIVRVDIHPSNRHINPDGKVIIGSHIHIYSNKHDKRDSIAIPLKDSNFPNVNQIIDVFTEFISYTNIRKEKDNE</sequence>
<dbReference type="OrthoDB" id="1550866at2"/>
<evidence type="ECO:0000313" key="1">
    <source>
        <dbReference type="EMBL" id="MDO6347638.1"/>
    </source>
</evidence>
<evidence type="ECO:0000313" key="3">
    <source>
        <dbReference type="Proteomes" id="UP000280182"/>
    </source>
</evidence>
<dbReference type="RefSeq" id="WP_049510243.1">
    <property type="nucleotide sequence ID" value="NZ_JAUONO010000003.1"/>
</dbReference>
<dbReference type="Pfam" id="PF22398">
    <property type="entry name" value="DUF6978"/>
    <property type="match status" value="1"/>
</dbReference>
<dbReference type="Proteomes" id="UP000280182">
    <property type="component" value="Unassembled WGS sequence"/>
</dbReference>
<accession>A0A3R9K8I9</accession>
<proteinExistence type="predicted"/>
<comment type="caution">
    <text evidence="2">The sequence shown here is derived from an EMBL/GenBank/DDBJ whole genome shotgun (WGS) entry which is preliminary data.</text>
</comment>
<reference evidence="2 3" key="1">
    <citation type="submission" date="2018-11" db="EMBL/GenBank/DDBJ databases">
        <title>Species Designations Belie Phenotypic and Genotypic Heterogeneity in Oral Streptococci.</title>
        <authorList>
            <person name="Velsko I."/>
        </authorList>
    </citation>
    <scope>NUCLEOTIDE SEQUENCE [LARGE SCALE GENOMIC DNA]</scope>
    <source>
        <strain evidence="2 3">BCC12</strain>
    </source>
</reference>
<gene>
    <name evidence="2" type="ORF">D8802_05775</name>
    <name evidence="1" type="ORF">Q4441_03440</name>
</gene>
<dbReference type="AlphaFoldDB" id="A0A3R9K8I9"/>
<organism evidence="2 3">
    <name type="scientific">Streptococcus oralis</name>
    <dbReference type="NCBI Taxonomy" id="1303"/>
    <lineage>
        <taxon>Bacteria</taxon>
        <taxon>Bacillati</taxon>
        <taxon>Bacillota</taxon>
        <taxon>Bacilli</taxon>
        <taxon>Lactobacillales</taxon>
        <taxon>Streptococcaceae</taxon>
        <taxon>Streptococcus</taxon>
    </lineage>
</organism>
<dbReference type="EMBL" id="JAUONQ010000002">
    <property type="protein sequence ID" value="MDO6347638.1"/>
    <property type="molecule type" value="Genomic_DNA"/>
</dbReference>